<keyword evidence="6" id="KW-1185">Reference proteome</keyword>
<organism evidence="5 6">
    <name type="scientific">Tenuifilum thalassicum</name>
    <dbReference type="NCBI Taxonomy" id="2590900"/>
    <lineage>
        <taxon>Bacteria</taxon>
        <taxon>Pseudomonadati</taxon>
        <taxon>Bacteroidota</taxon>
        <taxon>Bacteroidia</taxon>
        <taxon>Bacteroidales</taxon>
        <taxon>Tenuifilaceae</taxon>
        <taxon>Tenuifilum</taxon>
    </lineage>
</organism>
<dbReference type="SUPFAM" id="SSF54862">
    <property type="entry name" value="4Fe-4S ferredoxins"/>
    <property type="match status" value="1"/>
</dbReference>
<accession>A0A7D4CPX6</accession>
<dbReference type="RefSeq" id="WP_173072583.1">
    <property type="nucleotide sequence ID" value="NZ_CP041345.1"/>
</dbReference>
<dbReference type="PROSITE" id="PS00198">
    <property type="entry name" value="4FE4S_FER_1"/>
    <property type="match status" value="1"/>
</dbReference>
<keyword evidence="3" id="KW-0411">Iron-sulfur</keyword>
<dbReference type="EMBL" id="CP041345">
    <property type="protein sequence ID" value="QKG79065.1"/>
    <property type="molecule type" value="Genomic_DNA"/>
</dbReference>
<dbReference type="Gene3D" id="3.30.70.20">
    <property type="match status" value="1"/>
</dbReference>
<keyword evidence="1" id="KW-0479">Metal-binding</keyword>
<proteinExistence type="predicted"/>
<evidence type="ECO:0000256" key="2">
    <source>
        <dbReference type="ARBA" id="ARBA00023004"/>
    </source>
</evidence>
<evidence type="ECO:0000256" key="1">
    <source>
        <dbReference type="ARBA" id="ARBA00022723"/>
    </source>
</evidence>
<dbReference type="Proteomes" id="UP000500961">
    <property type="component" value="Chromosome"/>
</dbReference>
<protein>
    <submittedName>
        <fullName evidence="5">4Fe-4S ferredoxin</fullName>
    </submittedName>
</protein>
<evidence type="ECO:0000256" key="3">
    <source>
        <dbReference type="ARBA" id="ARBA00023014"/>
    </source>
</evidence>
<evidence type="ECO:0000313" key="6">
    <source>
        <dbReference type="Proteomes" id="UP000500961"/>
    </source>
</evidence>
<dbReference type="GO" id="GO:0051536">
    <property type="term" value="F:iron-sulfur cluster binding"/>
    <property type="evidence" value="ECO:0007669"/>
    <property type="project" value="UniProtKB-KW"/>
</dbReference>
<evidence type="ECO:0000259" key="4">
    <source>
        <dbReference type="PROSITE" id="PS51379"/>
    </source>
</evidence>
<dbReference type="InterPro" id="IPR017900">
    <property type="entry name" value="4Fe4S_Fe_S_CS"/>
</dbReference>
<reference evidence="5 6" key="1">
    <citation type="submission" date="2019-07" db="EMBL/GenBank/DDBJ databases">
        <title>Thalassofilum flectens gen. nov., sp. nov., a novel moderate thermophilic anaerobe from a shallow sea hot spring in Kunashir Island (Russia), representing a new family in the order Bacteroidales, and proposal of Thalassofilacea fam. nov.</title>
        <authorList>
            <person name="Kochetkova T.V."/>
            <person name="Podosokorskaya O.A."/>
            <person name="Novikov A."/>
            <person name="Elcheninov A.G."/>
            <person name="Toshchakov S.V."/>
            <person name="Kublanov I.V."/>
        </authorList>
    </citation>
    <scope>NUCLEOTIDE SEQUENCE [LARGE SCALE GENOMIC DNA]</scope>
    <source>
        <strain evidence="5 6">38-H</strain>
    </source>
</reference>
<dbReference type="InterPro" id="IPR017896">
    <property type="entry name" value="4Fe4S_Fe-S-bd"/>
</dbReference>
<dbReference type="GO" id="GO:0046872">
    <property type="term" value="F:metal ion binding"/>
    <property type="evidence" value="ECO:0007669"/>
    <property type="project" value="UniProtKB-KW"/>
</dbReference>
<name>A0A7D4CPX6_9BACT</name>
<dbReference type="PROSITE" id="PS51379">
    <property type="entry name" value="4FE4S_FER_2"/>
    <property type="match status" value="1"/>
</dbReference>
<gene>
    <name evidence="5" type="ORF">FHG85_01890</name>
</gene>
<evidence type="ECO:0000313" key="5">
    <source>
        <dbReference type="EMBL" id="QKG79065.1"/>
    </source>
</evidence>
<dbReference type="Pfam" id="PF12837">
    <property type="entry name" value="Fer4_6"/>
    <property type="match status" value="1"/>
</dbReference>
<feature type="domain" description="4Fe-4S ferredoxin-type" evidence="4">
    <location>
        <begin position="35"/>
        <end position="64"/>
    </location>
</feature>
<sequence>MSVVVVNENRCPQNHPCPVVSYCPTGAIKQRSWNSAPEIDRENCKNCGLCIRVCGFGAFTFADNNK</sequence>
<dbReference type="AlphaFoldDB" id="A0A7D4CPX6"/>
<dbReference type="KEGG" id="ttz:FHG85_01890"/>
<keyword evidence="2" id="KW-0408">Iron</keyword>